<dbReference type="SMART" id="SM00862">
    <property type="entry name" value="Trans_reg_C"/>
    <property type="match status" value="1"/>
</dbReference>
<evidence type="ECO:0000259" key="7">
    <source>
        <dbReference type="PROSITE" id="PS51755"/>
    </source>
</evidence>
<dbReference type="InterPro" id="IPR001867">
    <property type="entry name" value="OmpR/PhoB-type_DNA-bd"/>
</dbReference>
<dbReference type="Pfam" id="PF03704">
    <property type="entry name" value="BTAD"/>
    <property type="match status" value="1"/>
</dbReference>
<dbReference type="InterPro" id="IPR049945">
    <property type="entry name" value="AAA_22"/>
</dbReference>
<protein>
    <submittedName>
        <fullName evidence="8">BTAD domain-containing putative transcriptional regulator</fullName>
    </submittedName>
</protein>
<dbReference type="Pfam" id="PF13401">
    <property type="entry name" value="AAA_22"/>
    <property type="match status" value="1"/>
</dbReference>
<accession>A0ABW0EU73</accession>
<dbReference type="InterPro" id="IPR019734">
    <property type="entry name" value="TPR_rpt"/>
</dbReference>
<dbReference type="InterPro" id="IPR016032">
    <property type="entry name" value="Sig_transdc_resp-reg_C-effctor"/>
</dbReference>
<dbReference type="CDD" id="cd15831">
    <property type="entry name" value="BTAD"/>
    <property type="match status" value="1"/>
</dbReference>
<organism evidence="8 9">
    <name type="scientific">Actinokineospora guangxiensis</name>
    <dbReference type="NCBI Taxonomy" id="1490288"/>
    <lineage>
        <taxon>Bacteria</taxon>
        <taxon>Bacillati</taxon>
        <taxon>Actinomycetota</taxon>
        <taxon>Actinomycetes</taxon>
        <taxon>Pseudonocardiales</taxon>
        <taxon>Pseudonocardiaceae</taxon>
        <taxon>Actinokineospora</taxon>
    </lineage>
</organism>
<dbReference type="InterPro" id="IPR051677">
    <property type="entry name" value="AfsR-DnrI-RedD_regulator"/>
</dbReference>
<keyword evidence="3 5" id="KW-0238">DNA-binding</keyword>
<gene>
    <name evidence="8" type="ORF">ACFPM7_24910</name>
</gene>
<dbReference type="Proteomes" id="UP001596157">
    <property type="component" value="Unassembled WGS sequence"/>
</dbReference>
<comment type="similarity">
    <text evidence="1">Belongs to the AfsR/DnrI/RedD regulatory family.</text>
</comment>
<keyword evidence="2" id="KW-0805">Transcription regulation</keyword>
<dbReference type="PRINTS" id="PR00364">
    <property type="entry name" value="DISEASERSIST"/>
</dbReference>
<dbReference type="InterPro" id="IPR003593">
    <property type="entry name" value="AAA+_ATPase"/>
</dbReference>
<evidence type="ECO:0000256" key="2">
    <source>
        <dbReference type="ARBA" id="ARBA00023015"/>
    </source>
</evidence>
<evidence type="ECO:0000256" key="3">
    <source>
        <dbReference type="ARBA" id="ARBA00023125"/>
    </source>
</evidence>
<feature type="domain" description="OmpR/PhoB-type" evidence="7">
    <location>
        <begin position="1"/>
        <end position="89"/>
    </location>
</feature>
<evidence type="ECO:0000256" key="5">
    <source>
        <dbReference type="PROSITE-ProRule" id="PRU01091"/>
    </source>
</evidence>
<evidence type="ECO:0000256" key="4">
    <source>
        <dbReference type="ARBA" id="ARBA00023163"/>
    </source>
</evidence>
<evidence type="ECO:0000313" key="9">
    <source>
        <dbReference type="Proteomes" id="UP001596157"/>
    </source>
</evidence>
<dbReference type="SMART" id="SM01043">
    <property type="entry name" value="BTAD"/>
    <property type="match status" value="1"/>
</dbReference>
<name>A0ABW0EU73_9PSEU</name>
<evidence type="ECO:0000256" key="6">
    <source>
        <dbReference type="SAM" id="MobiDB-lite"/>
    </source>
</evidence>
<dbReference type="Gene3D" id="1.10.10.10">
    <property type="entry name" value="Winged helix-like DNA-binding domain superfamily/Winged helix DNA-binding domain"/>
    <property type="match status" value="1"/>
</dbReference>
<dbReference type="PROSITE" id="PS51755">
    <property type="entry name" value="OMPR_PHOB"/>
    <property type="match status" value="1"/>
</dbReference>
<dbReference type="InterPro" id="IPR027417">
    <property type="entry name" value="P-loop_NTPase"/>
</dbReference>
<proteinExistence type="inferred from homology"/>
<feature type="DNA-binding region" description="OmpR/PhoB-type" evidence="5">
    <location>
        <begin position="1"/>
        <end position="89"/>
    </location>
</feature>
<reference evidence="9" key="1">
    <citation type="journal article" date="2019" name="Int. J. Syst. Evol. Microbiol.">
        <title>The Global Catalogue of Microorganisms (GCM) 10K type strain sequencing project: providing services to taxonomists for standard genome sequencing and annotation.</title>
        <authorList>
            <consortium name="The Broad Institute Genomics Platform"/>
            <consortium name="The Broad Institute Genome Sequencing Center for Infectious Disease"/>
            <person name="Wu L."/>
            <person name="Ma J."/>
        </authorList>
    </citation>
    <scope>NUCLEOTIDE SEQUENCE [LARGE SCALE GENOMIC DNA]</scope>
    <source>
        <strain evidence="9">CCUG 59778</strain>
    </source>
</reference>
<dbReference type="SUPFAM" id="SSF46894">
    <property type="entry name" value="C-terminal effector domain of the bipartite response regulators"/>
    <property type="match status" value="1"/>
</dbReference>
<feature type="region of interest" description="Disordered" evidence="6">
    <location>
        <begin position="241"/>
        <end position="260"/>
    </location>
</feature>
<dbReference type="SUPFAM" id="SSF52540">
    <property type="entry name" value="P-loop containing nucleoside triphosphate hydrolases"/>
    <property type="match status" value="1"/>
</dbReference>
<dbReference type="Pfam" id="PF13424">
    <property type="entry name" value="TPR_12"/>
    <property type="match status" value="1"/>
</dbReference>
<evidence type="ECO:0000313" key="8">
    <source>
        <dbReference type="EMBL" id="MFC5290306.1"/>
    </source>
</evidence>
<dbReference type="Gene3D" id="3.40.50.300">
    <property type="entry name" value="P-loop containing nucleotide triphosphate hydrolases"/>
    <property type="match status" value="1"/>
</dbReference>
<dbReference type="EMBL" id="JBHSKF010000015">
    <property type="protein sequence ID" value="MFC5290306.1"/>
    <property type="molecule type" value="Genomic_DNA"/>
</dbReference>
<dbReference type="RefSeq" id="WP_378250190.1">
    <property type="nucleotide sequence ID" value="NZ_JBHSKF010000015.1"/>
</dbReference>
<keyword evidence="4" id="KW-0804">Transcription</keyword>
<keyword evidence="9" id="KW-1185">Reference proteome</keyword>
<dbReference type="PANTHER" id="PTHR35807">
    <property type="entry name" value="TRANSCRIPTIONAL REGULATOR REDD-RELATED"/>
    <property type="match status" value="1"/>
</dbReference>
<dbReference type="InterPro" id="IPR005158">
    <property type="entry name" value="BTAD"/>
</dbReference>
<evidence type="ECO:0000256" key="1">
    <source>
        <dbReference type="ARBA" id="ARBA00005820"/>
    </source>
</evidence>
<dbReference type="InterPro" id="IPR011990">
    <property type="entry name" value="TPR-like_helical_dom_sf"/>
</dbReference>
<dbReference type="Pfam" id="PF00486">
    <property type="entry name" value="Trans_reg_C"/>
    <property type="match status" value="1"/>
</dbReference>
<dbReference type="SMART" id="SM00028">
    <property type="entry name" value="TPR"/>
    <property type="match status" value="6"/>
</dbReference>
<dbReference type="PANTHER" id="PTHR35807:SF1">
    <property type="entry name" value="TRANSCRIPTIONAL REGULATOR REDD"/>
    <property type="match status" value="1"/>
</dbReference>
<dbReference type="Gene3D" id="1.25.40.10">
    <property type="entry name" value="Tetratricopeptide repeat domain"/>
    <property type="match status" value="2"/>
</dbReference>
<dbReference type="InterPro" id="IPR036388">
    <property type="entry name" value="WH-like_DNA-bd_sf"/>
</dbReference>
<dbReference type="SMART" id="SM00382">
    <property type="entry name" value="AAA"/>
    <property type="match status" value="1"/>
</dbReference>
<dbReference type="SUPFAM" id="SSF48452">
    <property type="entry name" value="TPR-like"/>
    <property type="match status" value="2"/>
</dbReference>
<comment type="caution">
    <text evidence="8">The sequence shown here is derived from an EMBL/GenBank/DDBJ whole genome shotgun (WGS) entry which is preliminary data.</text>
</comment>
<sequence length="954" mass="99824">MLGPVEAVGPAGQVDLRGARQRAVLGVLALHAGTLLPAARLVDVLWGEHPPRTAVKTLHSHVARLRTVLAVAGFGGALVTRGPGYALDVVPDAVDAHRFAALVRQARGCPAERAAPLLREAVGLWRGDPFADTPLADWGRRAVDDLAEQRLSALEDLWEAELALGAHVEAARELPRLLAAHPLRERLAGLTILATHRSGRPADALAVYDRLRRDLADAYGADPGPDLRALHTAILRRDPELDHTPESAPEPTALGGGPAQLPAPVGHFTGRTGELAALDAVAAGVVAITGAAGMGKTALALEWAHRAAARFPDGQLYLDFDGHALTAADALAHLLRSLDVPDDRVPTEAGERAALYRSLLRAKRCLVLVDNAGGAEDVLPLVPGAGGSLLVVTSRATLAALGTRHAVHSVAVGALDHAASQALLARVVGDARVRAEPRAAARLGRLCGGMPLALRIVAARLVAAPATTLAATAAELGRAGRLDRLAVEGDSRTVRAVLTSAYLPLPAEQARMFRMIGLAPGPTVAVGAGAALCGVGAATAAAALAALAGGHLLTPAGPDRFRAHDLTREFAAARAEAEVPAAERAAAVDRLLDWYLCAAAAANEAIDPRRDAVRPDPAYRPDSLPFADDRHAALAFLDGERDNVLPVVRLARAHGRLDAAWQLTYLFTSYHDATGHWHLRARVCAVAAEAATASGDPRAEAEAQRALGVAQFMTRRFEDALDSNRAALLAARAAGDVAGEGHVHNNIANALAELRRYDEAVTAHRQAVATCAASGNDLGRALAQRNLGHTYVRMGEAASALVPLTDALATFQDLGHDRLAAATLDTIGEARLHLGEHGAALAAVEEAIAVSRELGDRWLEWECLLDAGRVHLDRGAPGQAAEHFADALETSRAVGDRHGEAAATAHLGRAYLAAGRHVEARRELERAATLRAAVPDQDEQAQIDLALAELSRLG</sequence>